<feature type="region of interest" description="Disordered" evidence="1">
    <location>
        <begin position="849"/>
        <end position="870"/>
    </location>
</feature>
<gene>
    <name evidence="3" type="ORF">BSZ37_12195</name>
</gene>
<reference evidence="3 4" key="1">
    <citation type="submission" date="2016-11" db="EMBL/GenBank/DDBJ databases">
        <title>Study of marine rhodopsin-containing bacteria.</title>
        <authorList>
            <person name="Yoshizawa S."/>
            <person name="Kumagai Y."/>
            <person name="Kogure K."/>
        </authorList>
    </citation>
    <scope>NUCLEOTIDE SEQUENCE [LARGE SCALE GENOMIC DNA]</scope>
    <source>
        <strain evidence="3 4">SAORIC-28</strain>
    </source>
</reference>
<dbReference type="InterPro" id="IPR013783">
    <property type="entry name" value="Ig-like_fold"/>
</dbReference>
<proteinExistence type="predicted"/>
<keyword evidence="4" id="KW-1185">Reference proteome</keyword>
<comment type="caution">
    <text evidence="3">The sequence shown here is derived from an EMBL/GenBank/DDBJ whole genome shotgun (WGS) entry which is preliminary data.</text>
</comment>
<dbReference type="Gene3D" id="2.60.40.4070">
    <property type="match status" value="1"/>
</dbReference>
<dbReference type="AlphaFoldDB" id="A0A271J0Z8"/>
<feature type="region of interest" description="Disordered" evidence="1">
    <location>
        <begin position="441"/>
        <end position="466"/>
    </location>
</feature>
<keyword evidence="2" id="KW-0732">Signal</keyword>
<dbReference type="EMBL" id="MQWD01000001">
    <property type="protein sequence ID" value="PAP77133.1"/>
    <property type="molecule type" value="Genomic_DNA"/>
</dbReference>
<evidence type="ECO:0008006" key="5">
    <source>
        <dbReference type="Google" id="ProtNLM"/>
    </source>
</evidence>
<feature type="chain" id="PRO_5012222073" description="FlgD Ig-like domain-containing protein" evidence="2">
    <location>
        <begin position="33"/>
        <end position="1125"/>
    </location>
</feature>
<name>A0A271J0Z8_9BACT</name>
<evidence type="ECO:0000313" key="4">
    <source>
        <dbReference type="Proteomes" id="UP000216339"/>
    </source>
</evidence>
<evidence type="ECO:0000313" key="3">
    <source>
        <dbReference type="EMBL" id="PAP77133.1"/>
    </source>
</evidence>
<evidence type="ECO:0000256" key="1">
    <source>
        <dbReference type="SAM" id="MobiDB-lite"/>
    </source>
</evidence>
<dbReference type="Gene3D" id="2.60.40.10">
    <property type="entry name" value="Immunoglobulins"/>
    <property type="match status" value="1"/>
</dbReference>
<organism evidence="3 4">
    <name type="scientific">Rubrivirga marina</name>
    <dbReference type="NCBI Taxonomy" id="1196024"/>
    <lineage>
        <taxon>Bacteria</taxon>
        <taxon>Pseudomonadati</taxon>
        <taxon>Rhodothermota</taxon>
        <taxon>Rhodothermia</taxon>
        <taxon>Rhodothermales</taxon>
        <taxon>Rubricoccaceae</taxon>
        <taxon>Rubrivirga</taxon>
    </lineage>
</organism>
<protein>
    <recommendedName>
        <fullName evidence="5">FlgD Ig-like domain-containing protein</fullName>
    </recommendedName>
</protein>
<evidence type="ECO:0000256" key="2">
    <source>
        <dbReference type="SAM" id="SignalP"/>
    </source>
</evidence>
<accession>A0A271J0Z8</accession>
<sequence>MTTDRAPRPSDRPVLRPLASLVVLALAAPALAQGGSDIPAGIRGEETSIARGILDGNLIETNFRNQGELSRYDDAPWGVWPRGIGGRHIDGVGVMVAGQVPGERSDYPQFYGGAPDTTLNPVILNYREAGRRLGPRGNLWGWLPLPGFHNPNRLDPFTGARNPTPALSDDPTSWPNSWPDRLSNPDDPGWAGFWNGFFGKGVFNADLEGFYVIDDLSDHEYLIDPQTGAPYSPYGVFDPIPSDPLAGGLGLQTKVRLFQWANVLAEDLMFVLYRITNVGQHNHDRLYFAQAQDYGLGTEEGDENAAFDPLQDVAYGWDQDGLCTRTTGGQYECGYTGFAFLESPTLQADALDNDQDGMTDELRFGGAGALIEGQAQIQAAAAAAYNLPLFEAAYSPITQRPAYEAGRWWTGDENMDWVGFEDTNGNGMPDPGEPVNNDVGRDGLGPFDLGYPGPDDGESDGMPTPGEPNFDELDIDESDQVGLTGFDLGTRPFYENGDNLRSDTWLFDRIINYAQFELGTPAADFQADIEPFLLFVSGPVPLAPGETSFFSTAWIFGANEADFFKNRRTAQNIYNADYNFAQPPFTPTLTAVPGDGRVVLSWDTLAIASYDRFSQEFDFEGFRLYKGTDPLLTDARLITDVNGTPTFYRPMAQWDLDNDISGGVSVLEGEASYNVGSNSGLQFYYVDENVTNGVTYYYALVAYDRGFRDPDNPNAAPIDPQENTFNFTVNQAGALTGISQNAAVVTPRAPAAGYVAGAANEDLSRVAEGIGTGSGNVEVVSTEALEDGAVYRVTFHSEYLENSELYETTGYSVTQVGTGEVLVDRADLSPTTPYLDGFVFQMNNDAESDIDPRRTGWRGTGSNGNTAYSLNPGSLNGVSTEWGAVIGRDSTGLGARTPWDYQLRWVDAADSLYSPPRAVGFLRTPIPIYAVNASKNELIELLPRDIDGDGEFGVGDELVIAEAPPSGVGRRYVYVVRFTGDGAAPAPGTVFQVGVTRPFFEGDFFQFSLRGASIDMDAAQAEMERIAVVPNPYIGTSIYEPRSQIEGRGERRVQFIHLPQRCTIRIYTIRGELVRTIEHDGIASDGSEAWNLRTEGNEDVAYGIYLYHVEAPGVGEYVGRLALVK</sequence>
<feature type="signal peptide" evidence="2">
    <location>
        <begin position="1"/>
        <end position="32"/>
    </location>
</feature>
<dbReference type="Proteomes" id="UP000216339">
    <property type="component" value="Unassembled WGS sequence"/>
</dbReference>